<name>A0A1M7IYA7_RUMFL</name>
<feature type="signal peptide" evidence="1">
    <location>
        <begin position="1"/>
        <end position="24"/>
    </location>
</feature>
<evidence type="ECO:0000313" key="3">
    <source>
        <dbReference type="Proteomes" id="UP000184394"/>
    </source>
</evidence>
<feature type="chain" id="PRO_5039058506" description="Lipoprotein" evidence="1">
    <location>
        <begin position="25"/>
        <end position="163"/>
    </location>
</feature>
<dbReference type="OrthoDB" id="359707at2"/>
<evidence type="ECO:0000256" key="1">
    <source>
        <dbReference type="SAM" id="SignalP"/>
    </source>
</evidence>
<organism evidence="2 3">
    <name type="scientific">Ruminococcus flavefaciens</name>
    <dbReference type="NCBI Taxonomy" id="1265"/>
    <lineage>
        <taxon>Bacteria</taxon>
        <taxon>Bacillati</taxon>
        <taxon>Bacillota</taxon>
        <taxon>Clostridia</taxon>
        <taxon>Eubacteriales</taxon>
        <taxon>Oscillospiraceae</taxon>
        <taxon>Ruminococcus</taxon>
    </lineage>
</organism>
<evidence type="ECO:0000313" key="2">
    <source>
        <dbReference type="EMBL" id="SHM45814.1"/>
    </source>
</evidence>
<dbReference type="EMBL" id="FRCT01000005">
    <property type="protein sequence ID" value="SHM45814.1"/>
    <property type="molecule type" value="Genomic_DNA"/>
</dbReference>
<evidence type="ECO:0008006" key="4">
    <source>
        <dbReference type="Google" id="ProtNLM"/>
    </source>
</evidence>
<proteinExistence type="predicted"/>
<keyword evidence="1" id="KW-0732">Signal</keyword>
<accession>A0A1M7IYA7</accession>
<dbReference type="RefSeq" id="WP_072950023.1">
    <property type="nucleotide sequence ID" value="NZ_FRCT01000005.1"/>
</dbReference>
<reference evidence="2 3" key="1">
    <citation type="submission" date="2016-11" db="EMBL/GenBank/DDBJ databases">
        <authorList>
            <person name="Jaros S."/>
            <person name="Januszkiewicz K."/>
            <person name="Wedrychowicz H."/>
        </authorList>
    </citation>
    <scope>NUCLEOTIDE SEQUENCE [LARGE SCALE GENOMIC DNA]</scope>
    <source>
        <strain evidence="2 3">Y1</strain>
    </source>
</reference>
<protein>
    <recommendedName>
        <fullName evidence="4">Lipoprotein</fullName>
    </recommendedName>
</protein>
<gene>
    <name evidence="2" type="ORF">SAMN04487860_10526</name>
</gene>
<sequence length="163" mass="17964">MSMKKCALISVLAALCLCSCGVQENDASTESSTAPNAQAAASISGYDVDLTELNSQMVYAQVYDMVANPDNYMGQKVRVRGNFSYFKDEQSGNEYFAVLISDATACCAQGIEFVLDGDYKYPDDYPSLDTMITVSGEFNYYKEGVNTYCQLLNAKIEDDKLSW</sequence>
<dbReference type="AlphaFoldDB" id="A0A1M7IYA7"/>
<dbReference type="Proteomes" id="UP000184394">
    <property type="component" value="Unassembled WGS sequence"/>
</dbReference>